<feature type="compositionally biased region" description="Polar residues" evidence="1">
    <location>
        <begin position="104"/>
        <end position="120"/>
    </location>
</feature>
<evidence type="ECO:0000256" key="1">
    <source>
        <dbReference type="SAM" id="MobiDB-lite"/>
    </source>
</evidence>
<protein>
    <submittedName>
        <fullName evidence="2">Uncharacterized protein</fullName>
    </submittedName>
</protein>
<dbReference type="Proteomes" id="UP000237144">
    <property type="component" value="Unassembled WGS sequence"/>
</dbReference>
<keyword evidence="3" id="KW-1185">Reference proteome</keyword>
<feature type="region of interest" description="Disordered" evidence="1">
    <location>
        <begin position="99"/>
        <end position="136"/>
    </location>
</feature>
<dbReference type="AlphaFoldDB" id="A0A2S5B9F1"/>
<accession>A0A2S5B9F1</accession>
<feature type="region of interest" description="Disordered" evidence="1">
    <location>
        <begin position="1"/>
        <end position="47"/>
    </location>
</feature>
<name>A0A2S5B9F1_9BASI</name>
<evidence type="ECO:0000313" key="2">
    <source>
        <dbReference type="EMBL" id="POY73410.1"/>
    </source>
</evidence>
<dbReference type="EMBL" id="PJQD01000038">
    <property type="protein sequence ID" value="POY73410.1"/>
    <property type="molecule type" value="Genomic_DNA"/>
</dbReference>
<comment type="caution">
    <text evidence="2">The sequence shown here is derived from an EMBL/GenBank/DDBJ whole genome shotgun (WGS) entry which is preliminary data.</text>
</comment>
<evidence type="ECO:0000313" key="3">
    <source>
        <dbReference type="Proteomes" id="UP000237144"/>
    </source>
</evidence>
<reference evidence="2 3" key="1">
    <citation type="journal article" date="2018" name="Front. Microbiol.">
        <title>Prospects for Fungal Bioremediation of Acidic Radioactive Waste Sites: Characterization and Genome Sequence of Rhodotorula taiwanensis MD1149.</title>
        <authorList>
            <person name="Tkavc R."/>
            <person name="Matrosova V.Y."/>
            <person name="Grichenko O.E."/>
            <person name="Gostincar C."/>
            <person name="Volpe R.P."/>
            <person name="Klimenkova P."/>
            <person name="Gaidamakova E.K."/>
            <person name="Zhou C.E."/>
            <person name="Stewart B.J."/>
            <person name="Lyman M.G."/>
            <person name="Malfatti S.A."/>
            <person name="Rubinfeld B."/>
            <person name="Courtot M."/>
            <person name="Singh J."/>
            <person name="Dalgard C.L."/>
            <person name="Hamilton T."/>
            <person name="Frey K.G."/>
            <person name="Gunde-Cimerman N."/>
            <person name="Dugan L."/>
            <person name="Daly M.J."/>
        </authorList>
    </citation>
    <scope>NUCLEOTIDE SEQUENCE [LARGE SCALE GENOMIC DNA]</scope>
    <source>
        <strain evidence="2 3">MD1149</strain>
    </source>
</reference>
<proteinExistence type="predicted"/>
<gene>
    <name evidence="2" type="ORF">BMF94_3748</name>
</gene>
<feature type="compositionally biased region" description="Basic and acidic residues" evidence="1">
    <location>
        <begin position="12"/>
        <end position="24"/>
    </location>
</feature>
<sequence length="251" mass="27568">MATPTYSRGKIRAPDRGRAPEPHPTRSKHGSPLPDSPALDSQDVDDLERLEKYSREYWIANEMAETVGVHSTDRLQAEAARDNVVKKVFELLKRRNERFKAHSSPMSTTPRAPLTPTSPTGEAHRESDAEESMDESLPEEIASLVHYPLSYSSSQTAPEPRIKATEVLAALTRPSGLISLDIPPLDAYIGPDGTVAAADVKSLATVLQQYIHGIASGTRLAARLQEVLPTKQLSLTAPTHETWQVDFVDRS</sequence>
<organism evidence="2 3">
    <name type="scientific">Rhodotorula taiwanensis</name>
    <dbReference type="NCBI Taxonomy" id="741276"/>
    <lineage>
        <taxon>Eukaryota</taxon>
        <taxon>Fungi</taxon>
        <taxon>Dikarya</taxon>
        <taxon>Basidiomycota</taxon>
        <taxon>Pucciniomycotina</taxon>
        <taxon>Microbotryomycetes</taxon>
        <taxon>Sporidiobolales</taxon>
        <taxon>Sporidiobolaceae</taxon>
        <taxon>Rhodotorula</taxon>
    </lineage>
</organism>